<organism evidence="1 2">
    <name type="scientific">Lacisediminihabitans changchengi</name>
    <dbReference type="NCBI Taxonomy" id="2787634"/>
    <lineage>
        <taxon>Bacteria</taxon>
        <taxon>Bacillati</taxon>
        <taxon>Actinomycetota</taxon>
        <taxon>Actinomycetes</taxon>
        <taxon>Micrococcales</taxon>
        <taxon>Microbacteriaceae</taxon>
        <taxon>Lacisediminihabitans</taxon>
    </lineage>
</organism>
<evidence type="ECO:0000313" key="1">
    <source>
        <dbReference type="EMBL" id="MBK4346023.1"/>
    </source>
</evidence>
<dbReference type="RefSeq" id="WP_200554395.1">
    <property type="nucleotide sequence ID" value="NZ_JAEPES010000001.1"/>
</dbReference>
<gene>
    <name evidence="1" type="ORF">IV501_00100</name>
</gene>
<sequence>MRQRDFFLMSDAALRDVINMLDLDQLSTPIPADWGFGEGYTLRELLGRHAYDEAWVPDVLALKSAEEVGTRWDGDLLGDDPIGSYDELNDAATEAAMRDDLDPAATVHFSYGDFPLAEGFVHLSVYRAFQAWSIAKLVDLEFNLPEGVVDGMYDDVVPHVDEWRSMGVFPPEVDAPDGADRETTLLAKVGFWQP</sequence>
<dbReference type="AlphaFoldDB" id="A0A934W0N4"/>
<comment type="caution">
    <text evidence="1">The sequence shown here is derived from an EMBL/GenBank/DDBJ whole genome shotgun (WGS) entry which is preliminary data.</text>
</comment>
<protein>
    <submittedName>
        <fullName evidence="1">Uncharacterized protein</fullName>
    </submittedName>
</protein>
<dbReference type="EMBL" id="JAEPES010000001">
    <property type="protein sequence ID" value="MBK4346023.1"/>
    <property type="molecule type" value="Genomic_DNA"/>
</dbReference>
<name>A0A934W0N4_9MICO</name>
<reference evidence="1" key="1">
    <citation type="submission" date="2021-01" db="EMBL/GenBank/DDBJ databases">
        <title>Lacisediminihabitans sp. nov. strain G11-30, isolated from Antarctic Soil.</title>
        <authorList>
            <person name="Li J."/>
        </authorList>
    </citation>
    <scope>NUCLEOTIDE SEQUENCE</scope>
    <source>
        <strain evidence="1">G11-30</strain>
    </source>
</reference>
<keyword evidence="2" id="KW-1185">Reference proteome</keyword>
<accession>A0A934W0N4</accession>
<proteinExistence type="predicted"/>
<dbReference type="Proteomes" id="UP000636458">
    <property type="component" value="Unassembled WGS sequence"/>
</dbReference>
<evidence type="ECO:0000313" key="2">
    <source>
        <dbReference type="Proteomes" id="UP000636458"/>
    </source>
</evidence>